<dbReference type="RefSeq" id="WP_248345414.1">
    <property type="nucleotide sequence ID" value="NZ_AP025592.1"/>
</dbReference>
<organism evidence="2 3">
    <name type="scientific">Anaeromyxobacter paludicola</name>
    <dbReference type="NCBI Taxonomy" id="2918171"/>
    <lineage>
        <taxon>Bacteria</taxon>
        <taxon>Pseudomonadati</taxon>
        <taxon>Myxococcota</taxon>
        <taxon>Myxococcia</taxon>
        <taxon>Myxococcales</taxon>
        <taxon>Cystobacterineae</taxon>
        <taxon>Anaeromyxobacteraceae</taxon>
        <taxon>Anaeromyxobacter</taxon>
    </lineage>
</organism>
<keyword evidence="3" id="KW-1185">Reference proteome</keyword>
<sequence>MPLDLSGNLLIAMKAFDDETRRRLATGWNPHACTAREYAASVGIGERTLRLWRARYLGEERSAVPPRHAGVPLDGTVEALQARLVEFEARLDAALAGLAACRAALETLGSSRCGQGGNVDVGDDREDTGTAALPTGMEAAIAAMPLPVSSPGDMLGGMGTEQEVPKHHGLQPVTVSEPCSAAPACRPAISLGAGVEVHHEETQVERGMLTSEPVKVATGVEHQAVQVNPEPTLRKRRWSFFDDLSAVEPADGEPAQALEETPVQEAVAIAEYGVTRTEPGQVGLWTGGGFLGRF</sequence>
<dbReference type="EMBL" id="AP025592">
    <property type="protein sequence ID" value="BDG08230.1"/>
    <property type="molecule type" value="Genomic_DNA"/>
</dbReference>
<protein>
    <recommendedName>
        <fullName evidence="4">Transposase</fullName>
    </recommendedName>
</protein>
<evidence type="ECO:0000313" key="3">
    <source>
        <dbReference type="Proteomes" id="UP001162734"/>
    </source>
</evidence>
<reference evidence="3" key="1">
    <citation type="journal article" date="2022" name="Int. J. Syst. Evol. Microbiol.">
        <title>Anaeromyxobacter oryzae sp. nov., Anaeromyxobacter diazotrophicus sp. nov. and Anaeromyxobacter paludicola sp. nov., isolated from paddy soils.</title>
        <authorList>
            <person name="Itoh H."/>
            <person name="Xu Z."/>
            <person name="Mise K."/>
            <person name="Masuda Y."/>
            <person name="Ushijima N."/>
            <person name="Hayakawa C."/>
            <person name="Shiratori Y."/>
            <person name="Senoo K."/>
        </authorList>
    </citation>
    <scope>NUCLEOTIDE SEQUENCE [LARGE SCALE GENOMIC DNA]</scope>
    <source>
        <strain evidence="3">Red630</strain>
    </source>
</reference>
<evidence type="ECO:0000313" key="2">
    <source>
        <dbReference type="EMBL" id="BDG08230.1"/>
    </source>
</evidence>
<accession>A0ABN6N6S7</accession>
<gene>
    <name evidence="2" type="ORF">AMPC_13430</name>
</gene>
<proteinExistence type="predicted"/>
<name>A0ABN6N6S7_9BACT</name>
<feature type="region of interest" description="Disordered" evidence="1">
    <location>
        <begin position="112"/>
        <end position="131"/>
    </location>
</feature>
<evidence type="ECO:0000256" key="1">
    <source>
        <dbReference type="SAM" id="MobiDB-lite"/>
    </source>
</evidence>
<dbReference type="Proteomes" id="UP001162734">
    <property type="component" value="Chromosome"/>
</dbReference>
<evidence type="ECO:0008006" key="4">
    <source>
        <dbReference type="Google" id="ProtNLM"/>
    </source>
</evidence>